<dbReference type="EMBL" id="ML122417">
    <property type="protein sequence ID" value="RPD52140.1"/>
    <property type="molecule type" value="Genomic_DNA"/>
</dbReference>
<dbReference type="PROSITE" id="PS51257">
    <property type="entry name" value="PROKAR_LIPOPROTEIN"/>
    <property type="match status" value="1"/>
</dbReference>
<sequence length="157" mass="16650">MQLHERQGRDRPQASSVFAAAGCAPFSNDPSSSALDGSLASVVADSTWCCSGSCSASSPWSLLLKKRLLRRITRADGRGAVGDDESAGGTRNRPCPCVGEESSFGTTKSPCPCVGDESSRTRKSPCECVGDESSRARKRPCEWVGDDESRTWKSPCG</sequence>
<accession>A0A5C2RM19</accession>
<feature type="compositionally biased region" description="Basic and acidic residues" evidence="1">
    <location>
        <begin position="132"/>
        <end position="151"/>
    </location>
</feature>
<evidence type="ECO:0000313" key="2">
    <source>
        <dbReference type="EMBL" id="RPD52140.1"/>
    </source>
</evidence>
<proteinExistence type="predicted"/>
<reference evidence="2" key="1">
    <citation type="journal article" date="2018" name="Genome Biol. Evol.">
        <title>Genomics and development of Lentinus tigrinus, a white-rot wood-decaying mushroom with dimorphic fruiting bodies.</title>
        <authorList>
            <person name="Wu B."/>
            <person name="Xu Z."/>
            <person name="Knudson A."/>
            <person name="Carlson A."/>
            <person name="Chen N."/>
            <person name="Kovaka S."/>
            <person name="LaButti K."/>
            <person name="Lipzen A."/>
            <person name="Pennachio C."/>
            <person name="Riley R."/>
            <person name="Schakwitz W."/>
            <person name="Umezawa K."/>
            <person name="Ohm R.A."/>
            <person name="Grigoriev I.V."/>
            <person name="Nagy L.G."/>
            <person name="Gibbons J."/>
            <person name="Hibbett D."/>
        </authorList>
    </citation>
    <scope>NUCLEOTIDE SEQUENCE [LARGE SCALE GENOMIC DNA]</scope>
    <source>
        <strain evidence="2">ALCF2SS1-6</strain>
    </source>
</reference>
<gene>
    <name evidence="2" type="ORF">L227DRAFT_94855</name>
</gene>
<dbReference type="AlphaFoldDB" id="A0A5C2RM19"/>
<feature type="region of interest" description="Disordered" evidence="1">
    <location>
        <begin position="78"/>
        <end position="157"/>
    </location>
</feature>
<keyword evidence="3" id="KW-1185">Reference proteome</keyword>
<evidence type="ECO:0000256" key="1">
    <source>
        <dbReference type="SAM" id="MobiDB-lite"/>
    </source>
</evidence>
<evidence type="ECO:0000313" key="3">
    <source>
        <dbReference type="Proteomes" id="UP000313359"/>
    </source>
</evidence>
<dbReference type="Proteomes" id="UP000313359">
    <property type="component" value="Unassembled WGS sequence"/>
</dbReference>
<organism evidence="2 3">
    <name type="scientific">Lentinus tigrinus ALCF2SS1-6</name>
    <dbReference type="NCBI Taxonomy" id="1328759"/>
    <lineage>
        <taxon>Eukaryota</taxon>
        <taxon>Fungi</taxon>
        <taxon>Dikarya</taxon>
        <taxon>Basidiomycota</taxon>
        <taxon>Agaricomycotina</taxon>
        <taxon>Agaricomycetes</taxon>
        <taxon>Polyporales</taxon>
        <taxon>Polyporaceae</taxon>
        <taxon>Lentinus</taxon>
    </lineage>
</organism>
<name>A0A5C2RM19_9APHY</name>
<protein>
    <submittedName>
        <fullName evidence="2">Uncharacterized protein</fullName>
    </submittedName>
</protein>